<dbReference type="AlphaFoldDB" id="A0A0E9W8H6"/>
<evidence type="ECO:0000313" key="1">
    <source>
        <dbReference type="EMBL" id="JAH86694.1"/>
    </source>
</evidence>
<protein>
    <submittedName>
        <fullName evidence="1">Uncharacterized protein</fullName>
    </submittedName>
</protein>
<name>A0A0E9W8H6_ANGAN</name>
<dbReference type="EMBL" id="GBXM01021883">
    <property type="protein sequence ID" value="JAH86694.1"/>
    <property type="molecule type" value="Transcribed_RNA"/>
</dbReference>
<sequence>MLILSHIISSDEAGLPSNHFWHIFDCHFCVTYKLSLTLLEMLL</sequence>
<organism evidence="1">
    <name type="scientific">Anguilla anguilla</name>
    <name type="common">European freshwater eel</name>
    <name type="synonym">Muraena anguilla</name>
    <dbReference type="NCBI Taxonomy" id="7936"/>
    <lineage>
        <taxon>Eukaryota</taxon>
        <taxon>Metazoa</taxon>
        <taxon>Chordata</taxon>
        <taxon>Craniata</taxon>
        <taxon>Vertebrata</taxon>
        <taxon>Euteleostomi</taxon>
        <taxon>Actinopterygii</taxon>
        <taxon>Neopterygii</taxon>
        <taxon>Teleostei</taxon>
        <taxon>Anguilliformes</taxon>
        <taxon>Anguillidae</taxon>
        <taxon>Anguilla</taxon>
    </lineage>
</organism>
<accession>A0A0E9W8H6</accession>
<proteinExistence type="predicted"/>
<reference evidence="1" key="1">
    <citation type="submission" date="2014-11" db="EMBL/GenBank/DDBJ databases">
        <authorList>
            <person name="Amaro Gonzalez C."/>
        </authorList>
    </citation>
    <scope>NUCLEOTIDE SEQUENCE</scope>
</reference>
<reference evidence="1" key="2">
    <citation type="journal article" date="2015" name="Fish Shellfish Immunol.">
        <title>Early steps in the European eel (Anguilla anguilla)-Vibrio vulnificus interaction in the gills: Role of the RtxA13 toxin.</title>
        <authorList>
            <person name="Callol A."/>
            <person name="Pajuelo D."/>
            <person name="Ebbesson L."/>
            <person name="Teles M."/>
            <person name="MacKenzie S."/>
            <person name="Amaro C."/>
        </authorList>
    </citation>
    <scope>NUCLEOTIDE SEQUENCE</scope>
</reference>